<keyword evidence="2" id="KW-1185">Reference proteome</keyword>
<name>A0A120FPJ9_9HYPH</name>
<reference evidence="1 2" key="1">
    <citation type="submission" date="2015-11" db="EMBL/GenBank/DDBJ databases">
        <title>Draft Genome Sequence of the Strain BR 10423 (Rhizobium sp.) isolated from nodules of Mimosa pudica.</title>
        <authorList>
            <person name="Barauna A.C."/>
            <person name="Zilli J.E."/>
            <person name="Simoes-Araujo J.L."/>
            <person name="Reis V.M."/>
            <person name="James E.K."/>
            <person name="Reis F.B.Jr."/>
            <person name="Rouws L.F."/>
            <person name="Passos S.R."/>
            <person name="Gois S.R."/>
        </authorList>
    </citation>
    <scope>NUCLEOTIDE SEQUENCE [LARGE SCALE GENOMIC DNA]</scope>
    <source>
        <strain evidence="1 2">BR10423</strain>
    </source>
</reference>
<sequence length="69" mass="7704">MVERKFLSGTDLKPSQTFASLFPPSPLPGVRGDGRFQTKQAQIPIKLEGLEKAINVAFWFINRGKSKLD</sequence>
<protein>
    <submittedName>
        <fullName evidence="1">Uncharacterized protein</fullName>
    </submittedName>
</protein>
<proteinExistence type="predicted"/>
<accession>A0A120FPJ9</accession>
<organism evidence="1 2">
    <name type="scientific">Rhizobium altiplani</name>
    <dbReference type="NCBI Taxonomy" id="1864509"/>
    <lineage>
        <taxon>Bacteria</taxon>
        <taxon>Pseudomonadati</taxon>
        <taxon>Pseudomonadota</taxon>
        <taxon>Alphaproteobacteria</taxon>
        <taxon>Hyphomicrobiales</taxon>
        <taxon>Rhizobiaceae</taxon>
        <taxon>Rhizobium/Agrobacterium group</taxon>
        <taxon>Rhizobium</taxon>
    </lineage>
</organism>
<dbReference type="AlphaFoldDB" id="A0A120FPJ9"/>
<evidence type="ECO:0000313" key="1">
    <source>
        <dbReference type="EMBL" id="KWV57095.1"/>
    </source>
</evidence>
<dbReference type="EMBL" id="LNCD01000032">
    <property type="protein sequence ID" value="KWV57095.1"/>
    <property type="molecule type" value="Genomic_DNA"/>
</dbReference>
<gene>
    <name evidence="1" type="ORF">AS026_31895</name>
</gene>
<evidence type="ECO:0000313" key="2">
    <source>
        <dbReference type="Proteomes" id="UP000068164"/>
    </source>
</evidence>
<comment type="caution">
    <text evidence="1">The sequence shown here is derived from an EMBL/GenBank/DDBJ whole genome shotgun (WGS) entry which is preliminary data.</text>
</comment>
<dbReference type="Proteomes" id="UP000068164">
    <property type="component" value="Unassembled WGS sequence"/>
</dbReference>